<dbReference type="Gene3D" id="2.60.120.200">
    <property type="match status" value="2"/>
</dbReference>
<keyword evidence="1" id="KW-0479">Metal-binding</keyword>
<protein>
    <submittedName>
        <fullName evidence="5">Ig-like domain-containing protein</fullName>
    </submittedName>
</protein>
<name>A0ABW3UPD5_9BACL</name>
<keyword evidence="3" id="KW-0732">Signal</keyword>
<dbReference type="PANTHER" id="PTHR42970:SF1">
    <property type="entry name" value="PECTATE LYASE C-RELATED"/>
    <property type="match status" value="1"/>
</dbReference>
<evidence type="ECO:0000313" key="5">
    <source>
        <dbReference type="EMBL" id="MFD1221430.1"/>
    </source>
</evidence>
<dbReference type="Proteomes" id="UP001597180">
    <property type="component" value="Unassembled WGS sequence"/>
</dbReference>
<dbReference type="RefSeq" id="WP_345590086.1">
    <property type="nucleotide sequence ID" value="NZ_BAABJG010000021.1"/>
</dbReference>
<dbReference type="InterPro" id="IPR052063">
    <property type="entry name" value="Polysaccharide_Lyase_1"/>
</dbReference>
<dbReference type="InterPro" id="IPR036116">
    <property type="entry name" value="FN3_sf"/>
</dbReference>
<feature type="domain" description="Fibronectin type-III" evidence="4">
    <location>
        <begin position="1035"/>
        <end position="1122"/>
    </location>
</feature>
<dbReference type="PANTHER" id="PTHR42970">
    <property type="entry name" value="PECTATE LYASE C-RELATED"/>
    <property type="match status" value="1"/>
</dbReference>
<dbReference type="SUPFAM" id="SSF51126">
    <property type="entry name" value="Pectin lyase-like"/>
    <property type="match status" value="1"/>
</dbReference>
<sequence>MRKLLCSSLLSAAILASSFPAYAADPPGASQGIPAFPGAEGGGMYTTGGRGGTVYEVTNLNDSGPGSLRDAVSQSNRTIVFRVSGNIQLQSSLTITGSNLTIAGQTAPGDGISINNYSVYVKADNIIMRYLRFRMGDESPAEGDSMSIDGRKNIIIDHCSFEWAIDEVLSPQTTDNLTVQWSIIGEALHMSKHEKGRHGFGGLWGAGNTSYHHNLLVHNSSRNPRFKGRTEEDKRSLDYRNNVVYNWNYKTAYGGGSANVNMINNYNKYGPDTLLTKRDLVLDELGLNGQWYIDGNYIDGSPEVTADNWLGVQEFTPTNTRLYSPVPAYPVTTHTPEEAYKLVLEQAGAILPKRDSVDARIIHDVINRTGRQINSPAEVGGWPVLNSAPAPEDSDHDGMPDEWELAHGLNPNDPEDRNGQMNGDGYTNLENYLNLIVGSGSLNPVIQITTPSVNTITDKGTTITINAEALDPDGTISKVEFYRNNVKLGEDDTAPYQFIWPDVPEGTYFLVAKAIDNSGTSTDSDAVPVHINQSGDIAPWTAVDIGTPGLPGHSNLNDGVFTVKSSGNISVNPESFQFAYQKLVGDGQLVARIDKITHTTPLAKAGVMIREKLIPGSRMALMGLAVRGDGHVAEFYSRDTEGASVAETPPLPSINPPYYVKIVKFGGTVTGYISQEGTNWMTIGSMPLDANEVYIGLMADAAKENNLIENYNKSLFSQVQLEQIAPVPYRPTGVTVSRSASDLLVSWSAAERATGYQVKRSLTPGGPYTTIATVSSLEYLDKQVEPGVNYFYVIKAVNGSGESLEYSEERNGALLGTPAEVILIHDDFEGMNAGEQPAGYDSRPIPGTDQNHILVDEVPASPAGNSSQKLLNLYDDSTSQTRASKAFPAQTGTVIAEVDVMQTAGADYPRVLRLLDTAFGKQYVEIFSGYGAGCPTAYCFYYRNNDTSNGKAVPLPANNEFKPNTWYHVKVVADIRTQMAEVFINGTSAGAIPFHKDKGWPDAAKLSAIDFLSSAKDKVNEYIDNVRIGVPSMGAPAGVTAAVYGNSAQISWSALPGATSYNLYRSEGDGRFRWLASTQTDLSYTDQGLAYDKTYTYAVAAVNNTIEGDYSTAVSVTPVGPLVLHVDQKSGSLTQSSYSITGSINRMATVKVNGNAVQVGADLKFSSTLNLNQGGNTIKIEAADAAGVQAEPVVLTLFVDSVAPVISLNQHNGSVTAAVYTISGTISEPGKVYINGKETAVDARLGFTQQVNLVKGPNEFMVTAVDALGNKAEPIKLIITYDTVKPVVIISNPHGGPGNGKGDQVDTGNYTLTGKISEPGSVTANGIAAQVNADLSYTVIVPLKQGRNRIIVEGTDLAGNRSDPVVWEVVATKRGASNGQGPKE</sequence>
<keyword evidence="6" id="KW-1185">Reference proteome</keyword>
<dbReference type="PROSITE" id="PS50853">
    <property type="entry name" value="FN3"/>
    <property type="match status" value="2"/>
</dbReference>
<accession>A0ABW3UPD5</accession>
<dbReference type="Pfam" id="PF17957">
    <property type="entry name" value="Big_7"/>
    <property type="match status" value="1"/>
</dbReference>
<proteinExistence type="predicted"/>
<evidence type="ECO:0000259" key="4">
    <source>
        <dbReference type="PROSITE" id="PS50853"/>
    </source>
</evidence>
<feature type="chain" id="PRO_5046990899" evidence="3">
    <location>
        <begin position="24"/>
        <end position="1384"/>
    </location>
</feature>
<dbReference type="InterPro" id="IPR012334">
    <property type="entry name" value="Pectin_lyas_fold"/>
</dbReference>
<keyword evidence="2" id="KW-0325">Glycoprotein</keyword>
<reference evidence="6" key="1">
    <citation type="journal article" date="2019" name="Int. J. Syst. Evol. Microbiol.">
        <title>The Global Catalogue of Microorganisms (GCM) 10K type strain sequencing project: providing services to taxonomists for standard genome sequencing and annotation.</title>
        <authorList>
            <consortium name="The Broad Institute Genomics Platform"/>
            <consortium name="The Broad Institute Genome Sequencing Center for Infectious Disease"/>
            <person name="Wu L."/>
            <person name="Ma J."/>
        </authorList>
    </citation>
    <scope>NUCLEOTIDE SEQUENCE [LARGE SCALE GENOMIC DNA]</scope>
    <source>
        <strain evidence="6">CCUG 53270</strain>
    </source>
</reference>
<feature type="domain" description="Fibronectin type-III" evidence="4">
    <location>
        <begin position="727"/>
        <end position="820"/>
    </location>
</feature>
<dbReference type="SMART" id="SM00060">
    <property type="entry name" value="FN3"/>
    <property type="match status" value="2"/>
</dbReference>
<evidence type="ECO:0000256" key="1">
    <source>
        <dbReference type="ARBA" id="ARBA00022723"/>
    </source>
</evidence>
<dbReference type="InterPro" id="IPR013783">
    <property type="entry name" value="Ig-like_fold"/>
</dbReference>
<dbReference type="InterPro" id="IPR011050">
    <property type="entry name" value="Pectin_lyase_fold/virulence"/>
</dbReference>
<dbReference type="SUPFAM" id="SSF49899">
    <property type="entry name" value="Concanavalin A-like lectins/glucanases"/>
    <property type="match status" value="1"/>
</dbReference>
<feature type="signal peptide" evidence="3">
    <location>
        <begin position="1"/>
        <end position="23"/>
    </location>
</feature>
<dbReference type="EMBL" id="JBHTLU010000015">
    <property type="protein sequence ID" value="MFD1221430.1"/>
    <property type="molecule type" value="Genomic_DNA"/>
</dbReference>
<organism evidence="5 6">
    <name type="scientific">Paenibacillus vulneris</name>
    <dbReference type="NCBI Taxonomy" id="1133364"/>
    <lineage>
        <taxon>Bacteria</taxon>
        <taxon>Bacillati</taxon>
        <taxon>Bacillota</taxon>
        <taxon>Bacilli</taxon>
        <taxon>Bacillales</taxon>
        <taxon>Paenibacillaceae</taxon>
        <taxon>Paenibacillus</taxon>
    </lineage>
</organism>
<dbReference type="Pfam" id="PF09136">
    <property type="entry name" value="Glucodextran_B"/>
    <property type="match status" value="1"/>
</dbReference>
<dbReference type="CDD" id="cd00063">
    <property type="entry name" value="FN3"/>
    <property type="match status" value="2"/>
</dbReference>
<evidence type="ECO:0000256" key="2">
    <source>
        <dbReference type="ARBA" id="ARBA00023180"/>
    </source>
</evidence>
<dbReference type="Gene3D" id="2.60.40.10">
    <property type="entry name" value="Immunoglobulins"/>
    <property type="match status" value="6"/>
</dbReference>
<dbReference type="InterPro" id="IPR013320">
    <property type="entry name" value="ConA-like_dom_sf"/>
</dbReference>
<evidence type="ECO:0000256" key="3">
    <source>
        <dbReference type="SAM" id="SignalP"/>
    </source>
</evidence>
<dbReference type="InterPro" id="IPR003961">
    <property type="entry name" value="FN3_dom"/>
</dbReference>
<comment type="caution">
    <text evidence="5">The sequence shown here is derived from an EMBL/GenBank/DDBJ whole genome shotgun (WGS) entry which is preliminary data.</text>
</comment>
<evidence type="ECO:0000313" key="6">
    <source>
        <dbReference type="Proteomes" id="UP001597180"/>
    </source>
</evidence>
<dbReference type="SUPFAM" id="SSF49265">
    <property type="entry name" value="Fibronectin type III"/>
    <property type="match status" value="2"/>
</dbReference>
<gene>
    <name evidence="5" type="ORF">ACFQ4B_14985</name>
</gene>
<dbReference type="Gene3D" id="2.160.20.10">
    <property type="entry name" value="Single-stranded right-handed beta-helix, Pectin lyase-like"/>
    <property type="match status" value="1"/>
</dbReference>